<name>A0A6J5YI51_9ZZZZ</name>
<evidence type="ECO:0000313" key="1">
    <source>
        <dbReference type="EMBL" id="CAB4323252.1"/>
    </source>
</evidence>
<reference evidence="1" key="1">
    <citation type="submission" date="2020-05" db="EMBL/GenBank/DDBJ databases">
        <authorList>
            <person name="Chiriac C."/>
            <person name="Salcher M."/>
            <person name="Ghai R."/>
            <person name="Kavagutti S V."/>
        </authorList>
    </citation>
    <scope>NUCLEOTIDE SEQUENCE</scope>
</reference>
<accession>A0A6J5YI51</accession>
<dbReference type="PANTHER" id="PTHR36456:SF1">
    <property type="entry name" value="UPF0232 PROTEIN SCO3875"/>
    <property type="match status" value="1"/>
</dbReference>
<proteinExistence type="predicted"/>
<dbReference type="InterPro" id="IPR007922">
    <property type="entry name" value="DciA-like"/>
</dbReference>
<dbReference type="PANTHER" id="PTHR36456">
    <property type="entry name" value="UPF0232 PROTEIN SCO3875"/>
    <property type="match status" value="1"/>
</dbReference>
<protein>
    <submittedName>
        <fullName evidence="1">Unannotated protein</fullName>
    </submittedName>
</protein>
<sequence>MPWEPLPDRHEPEPTAMSAGLDRLVRHLGGSSADAMTTLFDRWTEFVGDTMGAHCRPVSLRGGVLLVAVDDPAWSTEVRFLEAALITRLNAEMGESAIGSIEVRVRPRTGRNT</sequence>
<dbReference type="Pfam" id="PF05258">
    <property type="entry name" value="DciA"/>
    <property type="match status" value="1"/>
</dbReference>
<dbReference type="AlphaFoldDB" id="A0A6J5YI51"/>
<organism evidence="1">
    <name type="scientific">freshwater metagenome</name>
    <dbReference type="NCBI Taxonomy" id="449393"/>
    <lineage>
        <taxon>unclassified sequences</taxon>
        <taxon>metagenomes</taxon>
        <taxon>ecological metagenomes</taxon>
    </lineage>
</organism>
<dbReference type="EMBL" id="CAEMXZ010000034">
    <property type="protein sequence ID" value="CAB4323252.1"/>
    <property type="molecule type" value="Genomic_DNA"/>
</dbReference>
<gene>
    <name evidence="1" type="ORF">UFOPK1392_01003</name>
</gene>